<keyword evidence="4" id="KW-1185">Reference proteome</keyword>
<dbReference type="Proteomes" id="UP001596201">
    <property type="component" value="Unassembled WGS sequence"/>
</dbReference>
<gene>
    <name evidence="3" type="ORF">ACFPJ5_02900</name>
</gene>
<reference evidence="3 4" key="1">
    <citation type="journal article" date="2019" name="Int. J. Syst. Evol. Microbiol.">
        <title>The Global Catalogue of Microorganisms (GCM) 10K type strain sequencing project: providing services to taxonomists for standard genome sequencing and annotation.</title>
        <authorList>
            <consortium name="The Broad Institute Genomics Platform"/>
            <consortium name="The Broad Institute Genome Sequencing Center for Infectious Disease"/>
            <person name="Wu L."/>
            <person name="Ma J."/>
        </authorList>
    </citation>
    <scope>NUCLEOTIDE SEQUENCE [LARGE SCALE GENOMIC DNA]</scope>
    <source>
        <strain evidence="3 4">CGMCC 1.12237</strain>
    </source>
</reference>
<feature type="domain" description="HVO-0234-like beta-propeller" evidence="2">
    <location>
        <begin position="3"/>
        <end position="305"/>
    </location>
</feature>
<feature type="region of interest" description="Disordered" evidence="1">
    <location>
        <begin position="117"/>
        <end position="139"/>
    </location>
</feature>
<dbReference type="Pfam" id="PF23366">
    <property type="entry name" value="Beta-prop_HVO_0234"/>
    <property type="match status" value="1"/>
</dbReference>
<dbReference type="EMBL" id="JBHSKX010000001">
    <property type="protein sequence ID" value="MFC5365870.1"/>
    <property type="molecule type" value="Genomic_DNA"/>
</dbReference>
<evidence type="ECO:0000313" key="4">
    <source>
        <dbReference type="Proteomes" id="UP001596201"/>
    </source>
</evidence>
<evidence type="ECO:0000256" key="1">
    <source>
        <dbReference type="SAM" id="MobiDB-lite"/>
    </source>
</evidence>
<dbReference type="InterPro" id="IPR056505">
    <property type="entry name" value="Beta-prop_HVO_0234"/>
</dbReference>
<protein>
    <recommendedName>
        <fullName evidence="2">HVO-0234-like beta-propeller domain-containing protein</fullName>
    </recommendedName>
</protein>
<evidence type="ECO:0000313" key="3">
    <source>
        <dbReference type="EMBL" id="MFC5365870.1"/>
    </source>
</evidence>
<organism evidence="3 4">
    <name type="scientific">Salinirubrum litoreum</name>
    <dbReference type="NCBI Taxonomy" id="1126234"/>
    <lineage>
        <taxon>Archaea</taxon>
        <taxon>Methanobacteriati</taxon>
        <taxon>Methanobacteriota</taxon>
        <taxon>Stenosarchaea group</taxon>
        <taxon>Halobacteria</taxon>
        <taxon>Halobacteriales</taxon>
        <taxon>Haloferacaceae</taxon>
        <taxon>Salinirubrum</taxon>
    </lineage>
</organism>
<accession>A0ABD5R798</accession>
<evidence type="ECO:0000259" key="2">
    <source>
        <dbReference type="Pfam" id="PF23366"/>
    </source>
</evidence>
<feature type="compositionally biased region" description="Acidic residues" evidence="1">
    <location>
        <begin position="119"/>
        <end position="131"/>
    </location>
</feature>
<dbReference type="RefSeq" id="WP_227228803.1">
    <property type="nucleotide sequence ID" value="NZ_JAJCVJ010000001.1"/>
</dbReference>
<name>A0ABD5R798_9EURY</name>
<sequence length="306" mass="31216">MPTIEEKRVYTESAGTVELAVATDLGLVVVDVSDDFVGEFGIALREPCRDVTSVDGALAVATDEDVLVAPPESETFAPTAFGPAASVAADDGDLLALSPDGTVGRLADLHEVLATGEETGGDTEDAEDGEEASLGAPDHEGWRELGQVDGGRRLDGNLLAAEGGVYRVGDDLVHAGLDDVRDVASAGVPRCATGAGLYRLGNGWLDDLSGDFRLVAGSVDGRANAVGVVDDGGSTEATAGEERLFAVDDGEWRAVESPVPEAVAAVAHGEAATYVVSESGTLAVDAGDGWRTQTLGVRGVAALTVR</sequence>
<comment type="caution">
    <text evidence="3">The sequence shown here is derived from an EMBL/GenBank/DDBJ whole genome shotgun (WGS) entry which is preliminary data.</text>
</comment>
<proteinExistence type="predicted"/>
<dbReference type="AlphaFoldDB" id="A0ABD5R798"/>